<reference evidence="3" key="2">
    <citation type="submission" date="2025-09" db="UniProtKB">
        <authorList>
            <consortium name="Ensembl"/>
        </authorList>
    </citation>
    <scope>IDENTIFICATION</scope>
</reference>
<keyword evidence="2" id="KW-0472">Membrane</keyword>
<dbReference type="Ensembl" id="ENSPSTT00000012580.1">
    <property type="protein sequence ID" value="ENSPSTP00000011994.1"/>
    <property type="gene ID" value="ENSPSTG00000008445.1"/>
</dbReference>
<keyword evidence="4" id="KW-1185">Reference proteome</keyword>
<feature type="transmembrane region" description="Helical" evidence="2">
    <location>
        <begin position="69"/>
        <end position="94"/>
    </location>
</feature>
<proteinExistence type="predicted"/>
<accession>A0A8C9FAH5</accession>
<name>A0A8C9FAH5_PAVCR</name>
<dbReference type="Proteomes" id="UP000694428">
    <property type="component" value="Unplaced"/>
</dbReference>
<evidence type="ECO:0000256" key="1">
    <source>
        <dbReference type="SAM" id="MobiDB-lite"/>
    </source>
</evidence>
<dbReference type="AlphaFoldDB" id="A0A8C9FAH5"/>
<evidence type="ECO:0000256" key="2">
    <source>
        <dbReference type="SAM" id="Phobius"/>
    </source>
</evidence>
<feature type="region of interest" description="Disordered" evidence="1">
    <location>
        <begin position="1"/>
        <end position="34"/>
    </location>
</feature>
<feature type="compositionally biased region" description="Pro residues" evidence="1">
    <location>
        <begin position="14"/>
        <end position="25"/>
    </location>
</feature>
<sequence>MPQQPVRTQVPGPAQQPPLPPPPQQQPAANHILSQPIRPLQPSSQPVQYSAVSYPPPLLPVSSTQQYSVVLYLLFISFLRYSIYLYIMIYNVFLTKKQLFQSFMPACYCTPNQYPHSSQQYRPVSVHYNTQQNQPLAQPGQQTGYQVFPNQQQNYQGLVGVQQSQNQSLVSGQHNNVGNQIQGVIVPYPSVPSYQVSVPQGSQAVPQQTYQQPVIIPGQSNQGLPTTGMPVYYSVIPSGQQNNLSSSVGYLQPPGSEQIQFPRTSSPCNSQQLQGQQCAGWGTKAFSEQVSCHCYVEFYNNHSSQKPSPPTLLSPSSKSKPQQAASILHYSIVSPPSCKSSPTGLSIMQPIKGIFYWDFHLSHSV</sequence>
<evidence type="ECO:0000313" key="3">
    <source>
        <dbReference type="Ensembl" id="ENSPSTP00000011994.1"/>
    </source>
</evidence>
<reference evidence="3" key="1">
    <citation type="submission" date="2025-08" db="UniProtKB">
        <authorList>
            <consortium name="Ensembl"/>
        </authorList>
    </citation>
    <scope>IDENTIFICATION</scope>
</reference>
<protein>
    <submittedName>
        <fullName evidence="3">Uncharacterized protein</fullName>
    </submittedName>
</protein>
<keyword evidence="2" id="KW-1133">Transmembrane helix</keyword>
<evidence type="ECO:0000313" key="4">
    <source>
        <dbReference type="Proteomes" id="UP000694428"/>
    </source>
</evidence>
<organism evidence="3 4">
    <name type="scientific">Pavo cristatus</name>
    <name type="common">Indian peafowl</name>
    <name type="synonym">Blue peafowl</name>
    <dbReference type="NCBI Taxonomy" id="9049"/>
    <lineage>
        <taxon>Eukaryota</taxon>
        <taxon>Metazoa</taxon>
        <taxon>Chordata</taxon>
        <taxon>Craniata</taxon>
        <taxon>Vertebrata</taxon>
        <taxon>Euteleostomi</taxon>
        <taxon>Archelosauria</taxon>
        <taxon>Archosauria</taxon>
        <taxon>Dinosauria</taxon>
        <taxon>Saurischia</taxon>
        <taxon>Theropoda</taxon>
        <taxon>Coelurosauria</taxon>
        <taxon>Aves</taxon>
        <taxon>Neognathae</taxon>
        <taxon>Galloanserae</taxon>
        <taxon>Galliformes</taxon>
        <taxon>Phasianidae</taxon>
        <taxon>Phasianinae</taxon>
        <taxon>Pavo</taxon>
    </lineage>
</organism>
<keyword evidence="2" id="KW-0812">Transmembrane</keyword>